<dbReference type="EMBL" id="AVPG01000019">
    <property type="protein sequence ID" value="KGX85735.1"/>
    <property type="molecule type" value="Genomic_DNA"/>
</dbReference>
<evidence type="ECO:0000256" key="1">
    <source>
        <dbReference type="SAM" id="SignalP"/>
    </source>
</evidence>
<sequence>MKSRKLSKIVLSTVLIFSIIGVGSVAFADPKPKETNDAIIDKSQKPEIVTAKVSKDKSKKTFSASATPTNTSTTTAYTPWGDNYAVSKSESTIQEDYISAKNRTYNGTDGSLIDSDFNEQNHSSYISAKAYNDTTYYGNDWAVGNHVYKESGYKDVIHETKDNF</sequence>
<dbReference type="RefSeq" id="WP_036835066.1">
    <property type="nucleotide sequence ID" value="NZ_AVPG01000019.1"/>
</dbReference>
<evidence type="ECO:0000313" key="2">
    <source>
        <dbReference type="EMBL" id="KGX85735.1"/>
    </source>
</evidence>
<comment type="caution">
    <text evidence="2">The sequence shown here is derived from an EMBL/GenBank/DDBJ whole genome shotgun (WGS) entry which is preliminary data.</text>
</comment>
<feature type="signal peptide" evidence="1">
    <location>
        <begin position="1"/>
        <end position="28"/>
    </location>
</feature>
<keyword evidence="3" id="KW-1185">Reference proteome</keyword>
<dbReference type="Proteomes" id="UP000030401">
    <property type="component" value="Unassembled WGS sequence"/>
</dbReference>
<organism evidence="2 3">
    <name type="scientific">Pontibacillus litoralis JSM 072002</name>
    <dbReference type="NCBI Taxonomy" id="1385512"/>
    <lineage>
        <taxon>Bacteria</taxon>
        <taxon>Bacillati</taxon>
        <taxon>Bacillota</taxon>
        <taxon>Bacilli</taxon>
        <taxon>Bacillales</taxon>
        <taxon>Bacillaceae</taxon>
        <taxon>Pontibacillus</taxon>
    </lineage>
</organism>
<evidence type="ECO:0000313" key="3">
    <source>
        <dbReference type="Proteomes" id="UP000030401"/>
    </source>
</evidence>
<keyword evidence="1" id="KW-0732">Signal</keyword>
<accession>A0A0A5G3S1</accession>
<gene>
    <name evidence="2" type="ORF">N784_07925</name>
</gene>
<protein>
    <submittedName>
        <fullName evidence="2">XoxI protein</fullName>
    </submittedName>
</protein>
<name>A0A0A5G3S1_9BACI</name>
<dbReference type="OrthoDB" id="2918945at2"/>
<reference evidence="2 3" key="1">
    <citation type="submission" date="2013-08" db="EMBL/GenBank/DDBJ databases">
        <authorList>
            <person name="Huang J."/>
            <person name="Wang G."/>
        </authorList>
    </citation>
    <scope>NUCLEOTIDE SEQUENCE [LARGE SCALE GENOMIC DNA]</scope>
    <source>
        <strain evidence="2 3">JSM 072002</strain>
    </source>
</reference>
<proteinExistence type="predicted"/>
<dbReference type="AlphaFoldDB" id="A0A0A5G3S1"/>
<feature type="chain" id="PRO_5002009513" evidence="1">
    <location>
        <begin position="29"/>
        <end position="164"/>
    </location>
</feature>